<reference evidence="3" key="1">
    <citation type="journal article" date="2014" name="Int. J. Syst. Evol. Microbiol.">
        <title>Complete genome sequence of Corynebacterium casei LMG S-19264T (=DSM 44701T), isolated from a smear-ripened cheese.</title>
        <authorList>
            <consortium name="US DOE Joint Genome Institute (JGI-PGF)"/>
            <person name="Walter F."/>
            <person name="Albersmeier A."/>
            <person name="Kalinowski J."/>
            <person name="Ruckert C."/>
        </authorList>
    </citation>
    <scope>NUCLEOTIDE SEQUENCE</scope>
    <source>
        <strain evidence="3">CGMCC 4.7308</strain>
    </source>
</reference>
<dbReference type="EMBL" id="BMNA01000004">
    <property type="protein sequence ID" value="GGM04635.1"/>
    <property type="molecule type" value="Genomic_DNA"/>
</dbReference>
<sequence length="569" mass="57672">MTGSGRLLAGLDIGNATTELVLAVPSGSGLEPVWHGQVPTAGRKGAEPSLRAAATLLAQAERELQRSCSLVALAELRPVDTRIVAVRRRSPAAAVVNAVRPGASTPAGTGTAAGRHVPLADVGASWAAGSGEVIVSVPPGTDFEDAAARISAAMSAGLAVVGVLVAEDDAVLVHNRLPRPLPVVDEVDTDGIPAGVRVAVEVVPVGSTRRVLADPLAVAAALELPPGTHHRVAAATREFADLPALALVAGDVDRVVPPPRPDLPDVPEVAVITADGRRIPVPGPDRPAVGSVTGLAVGDQIEAVSDVFAVDLATVDDGAWLRRGVARLDTTVVAALGTFATADTARLLADLTGRPVRVVAAEHHAAAVGAASTPALPPGAAVCDIGGGTVDVVDGAKAVVAAGAGELITLAVASALDVPRALAERVKRTAAVHVEAPHLAHEEDGRRTFLATQAPPAAIGRLCHRLDGELLPFSERLAAEEWRSLRLAVKRETVGVNISRCLTALGGTSAVLVLAGGGALDDELVRTVTDSLRGAVTVGRANVAGRFGPRYAVAWGLAQIASAGAEERT</sequence>
<dbReference type="Pfam" id="PF18427">
    <property type="entry name" value="DDR_swiveling"/>
    <property type="match status" value="1"/>
</dbReference>
<dbReference type="InterPro" id="IPR040916">
    <property type="entry name" value="DDR_swiveling"/>
</dbReference>
<dbReference type="Gene3D" id="3.30.420.40">
    <property type="match status" value="1"/>
</dbReference>
<organism evidence="3 4">
    <name type="scientific">Nakamurella endophytica</name>
    <dbReference type="NCBI Taxonomy" id="1748367"/>
    <lineage>
        <taxon>Bacteria</taxon>
        <taxon>Bacillati</taxon>
        <taxon>Actinomycetota</taxon>
        <taxon>Actinomycetes</taxon>
        <taxon>Nakamurellales</taxon>
        <taxon>Nakamurellaceae</taxon>
        <taxon>Nakamurella</taxon>
    </lineage>
</organism>
<feature type="domain" description="Diol dehydratase reactivase ATPase-like" evidence="1">
    <location>
        <begin position="304"/>
        <end position="558"/>
    </location>
</feature>
<protein>
    <submittedName>
        <fullName evidence="3">Diol dehydratase reactivation protein</fullName>
    </submittedName>
</protein>
<dbReference type="Proteomes" id="UP000655208">
    <property type="component" value="Unassembled WGS sequence"/>
</dbReference>
<dbReference type="AlphaFoldDB" id="A0A917WHJ8"/>
<proteinExistence type="predicted"/>
<evidence type="ECO:0000313" key="4">
    <source>
        <dbReference type="Proteomes" id="UP000655208"/>
    </source>
</evidence>
<keyword evidence="4" id="KW-1185">Reference proteome</keyword>
<dbReference type="Pfam" id="PF08841">
    <property type="entry name" value="DDR"/>
    <property type="match status" value="1"/>
</dbReference>
<evidence type="ECO:0000259" key="2">
    <source>
        <dbReference type="Pfam" id="PF18427"/>
    </source>
</evidence>
<gene>
    <name evidence="3" type="ORF">GCM10011594_26080</name>
</gene>
<reference evidence="3" key="2">
    <citation type="submission" date="2020-09" db="EMBL/GenBank/DDBJ databases">
        <authorList>
            <person name="Sun Q."/>
            <person name="Zhou Y."/>
        </authorList>
    </citation>
    <scope>NUCLEOTIDE SEQUENCE</scope>
    <source>
        <strain evidence="3">CGMCC 4.7308</strain>
    </source>
</reference>
<dbReference type="InterPro" id="IPR028975">
    <property type="entry name" value="DDRA_swiveling_dom_sf"/>
</dbReference>
<dbReference type="InterPro" id="IPR030994">
    <property type="entry name" value="DDR_dom"/>
</dbReference>
<feature type="domain" description="DD-reactivating factor swiveling" evidence="2">
    <location>
        <begin position="104"/>
        <end position="237"/>
    </location>
</feature>
<comment type="caution">
    <text evidence="3">The sequence shown here is derived from an EMBL/GenBank/DDBJ whole genome shotgun (WGS) entry which is preliminary data.</text>
</comment>
<dbReference type="Gene3D" id="3.50.30.70">
    <property type="entry name" value="Swiveling domain of dehydratase reactivase alpha subunit"/>
    <property type="match status" value="1"/>
</dbReference>
<name>A0A917WHJ8_9ACTN</name>
<accession>A0A917WHJ8</accession>
<dbReference type="SUPFAM" id="SSF82317">
    <property type="entry name" value="Swiveling domain of dehydratase reactivase alpha subunit"/>
    <property type="match status" value="1"/>
</dbReference>
<dbReference type="InterPro" id="IPR043129">
    <property type="entry name" value="ATPase_NBD"/>
</dbReference>
<dbReference type="SUPFAM" id="SSF53067">
    <property type="entry name" value="Actin-like ATPase domain"/>
    <property type="match status" value="1"/>
</dbReference>
<dbReference type="RefSeq" id="WP_188942030.1">
    <property type="nucleotide sequence ID" value="NZ_BMNA01000004.1"/>
</dbReference>
<evidence type="ECO:0000313" key="3">
    <source>
        <dbReference type="EMBL" id="GGM04635.1"/>
    </source>
</evidence>
<evidence type="ECO:0000259" key="1">
    <source>
        <dbReference type="Pfam" id="PF08841"/>
    </source>
</evidence>